<dbReference type="InterPro" id="IPR004485">
    <property type="entry name" value="Cobalamin_biosynth_CobD/CbiB"/>
</dbReference>
<dbReference type="NCBIfam" id="NF002276">
    <property type="entry name" value="PRK01209.1-4"/>
    <property type="match status" value="1"/>
</dbReference>
<comment type="pathway">
    <text evidence="2 9">Cofactor biosynthesis; adenosylcobalamin biosynthesis.</text>
</comment>
<keyword evidence="5 9" id="KW-0169">Cobalamin biosynthesis</keyword>
<dbReference type="EMBL" id="BAAAHE010000021">
    <property type="protein sequence ID" value="GAA0623376.1"/>
    <property type="molecule type" value="Genomic_DNA"/>
</dbReference>
<evidence type="ECO:0000256" key="7">
    <source>
        <dbReference type="ARBA" id="ARBA00022989"/>
    </source>
</evidence>
<evidence type="ECO:0000256" key="2">
    <source>
        <dbReference type="ARBA" id="ARBA00004953"/>
    </source>
</evidence>
<comment type="caution">
    <text evidence="10">The sequence shown here is derived from an EMBL/GenBank/DDBJ whole genome shotgun (WGS) entry which is preliminary data.</text>
</comment>
<sequence>MALGVLADALLADPRRGHPVAGFGRAAAALERATWRDSRAAGVRYTALAVGVPVVAAALLQRRAARSPLAETALTAVSTWAVLGGTSLGREADLMARHLQGGDLSAARGRLSHLCARDPSGLGEKELARATVESVAENTGDAVVAPLFWGAVAGVPGLVGYRAVNTLDAMVGYRNERHTNFGWASARLDDVANLLPARLTGLLTVPAARAVGGSPRRAAAVLAADRRVHPSPNAGWCEAAAAGALDVRLGGANTYHGAVETRGTLHAAGREPEVADIGRAVRLSRAVGLGAAALAVIAAGLTGRQGRSG</sequence>
<dbReference type="NCBIfam" id="TIGR00380">
    <property type="entry name" value="cobal_cbiB"/>
    <property type="match status" value="1"/>
</dbReference>
<evidence type="ECO:0000256" key="1">
    <source>
        <dbReference type="ARBA" id="ARBA00004651"/>
    </source>
</evidence>
<evidence type="ECO:0000313" key="10">
    <source>
        <dbReference type="EMBL" id="GAA0623376.1"/>
    </source>
</evidence>
<keyword evidence="6 9" id="KW-0812">Transmembrane</keyword>
<keyword evidence="11" id="KW-1185">Reference proteome</keyword>
<comment type="subcellular location">
    <subcellularLocation>
        <location evidence="1 9">Cell membrane</location>
        <topology evidence="1 9">Multi-pass membrane protein</topology>
    </subcellularLocation>
</comment>
<gene>
    <name evidence="9" type="primary">cobD</name>
    <name evidence="10" type="ORF">GCM10009547_28050</name>
</gene>
<dbReference type="PANTHER" id="PTHR34308:SF1">
    <property type="entry name" value="COBALAMIN BIOSYNTHESIS PROTEIN CBIB"/>
    <property type="match status" value="1"/>
</dbReference>
<protein>
    <recommendedName>
        <fullName evidence="9">Cobalamin biosynthesis protein CobD</fullName>
    </recommendedName>
</protein>
<reference evidence="11" key="1">
    <citation type="journal article" date="2019" name="Int. J. Syst. Evol. Microbiol.">
        <title>The Global Catalogue of Microorganisms (GCM) 10K type strain sequencing project: providing services to taxonomists for standard genome sequencing and annotation.</title>
        <authorList>
            <consortium name="The Broad Institute Genomics Platform"/>
            <consortium name="The Broad Institute Genome Sequencing Center for Infectious Disease"/>
            <person name="Wu L."/>
            <person name="Ma J."/>
        </authorList>
    </citation>
    <scope>NUCLEOTIDE SEQUENCE [LARGE SCALE GENOMIC DNA]</scope>
    <source>
        <strain evidence="11">JCM 10671</strain>
    </source>
</reference>
<accession>A0ABP3S2F4</accession>
<keyword evidence="8 9" id="KW-0472">Membrane</keyword>
<comment type="similarity">
    <text evidence="3 9">Belongs to the CobD/CbiB family.</text>
</comment>
<proteinExistence type="inferred from homology"/>
<evidence type="ECO:0000256" key="6">
    <source>
        <dbReference type="ARBA" id="ARBA00022692"/>
    </source>
</evidence>
<evidence type="ECO:0000256" key="3">
    <source>
        <dbReference type="ARBA" id="ARBA00006263"/>
    </source>
</evidence>
<evidence type="ECO:0000256" key="5">
    <source>
        <dbReference type="ARBA" id="ARBA00022573"/>
    </source>
</evidence>
<comment type="function">
    <text evidence="9">Converts cobyric acid to cobinamide by the addition of aminopropanol on the F carboxylic group.</text>
</comment>
<evidence type="ECO:0000256" key="9">
    <source>
        <dbReference type="HAMAP-Rule" id="MF_00024"/>
    </source>
</evidence>
<evidence type="ECO:0000256" key="4">
    <source>
        <dbReference type="ARBA" id="ARBA00022475"/>
    </source>
</evidence>
<dbReference type="Pfam" id="PF03186">
    <property type="entry name" value="CobD_Cbib"/>
    <property type="match status" value="1"/>
</dbReference>
<keyword evidence="7 9" id="KW-1133">Transmembrane helix</keyword>
<dbReference type="PANTHER" id="PTHR34308">
    <property type="entry name" value="COBALAMIN BIOSYNTHESIS PROTEIN CBIB"/>
    <property type="match status" value="1"/>
</dbReference>
<organism evidence="10 11">
    <name type="scientific">Sporichthya brevicatena</name>
    <dbReference type="NCBI Taxonomy" id="171442"/>
    <lineage>
        <taxon>Bacteria</taxon>
        <taxon>Bacillati</taxon>
        <taxon>Actinomycetota</taxon>
        <taxon>Actinomycetes</taxon>
        <taxon>Sporichthyales</taxon>
        <taxon>Sporichthyaceae</taxon>
        <taxon>Sporichthya</taxon>
    </lineage>
</organism>
<evidence type="ECO:0000256" key="8">
    <source>
        <dbReference type="ARBA" id="ARBA00023136"/>
    </source>
</evidence>
<name>A0ABP3S2F4_9ACTN</name>
<dbReference type="HAMAP" id="MF_00024">
    <property type="entry name" value="CobD_CbiB"/>
    <property type="match status" value="1"/>
</dbReference>
<keyword evidence="4 9" id="KW-1003">Cell membrane</keyword>
<evidence type="ECO:0000313" key="11">
    <source>
        <dbReference type="Proteomes" id="UP001500957"/>
    </source>
</evidence>
<dbReference type="Proteomes" id="UP001500957">
    <property type="component" value="Unassembled WGS sequence"/>
</dbReference>